<dbReference type="Pfam" id="PF00497">
    <property type="entry name" value="SBP_bac_3"/>
    <property type="match status" value="1"/>
</dbReference>
<evidence type="ECO:0000256" key="2">
    <source>
        <dbReference type="ARBA" id="ARBA00010333"/>
    </source>
</evidence>
<feature type="domain" description="Ionotropic glutamate receptor C-terminal" evidence="7">
    <location>
        <begin position="40"/>
        <end position="262"/>
    </location>
</feature>
<sequence length="266" mass="29117">MKRNWLVGLVGLLLAIALVACGASNEDGASNGDTKESKETLVMGTSADYPPFEYIDSSKGDDIIGFDVDIANYIADELGYTIEIKDMDFSGLITALSSERVDFVLAGMTPTEERKENVDFSEIYYTANHMIVSSASNKITTPEELEGKKVGVQLGSIQEDKANEIKDGGVGMEIITLNRIPELIQELKSGRYDAIVIEDTVANGYLKSNDDLSGENLPNTEEAGSAVAFPKDSELTEEFNNVIKDMKENGKMDELIEKWFAQDTVE</sequence>
<feature type="signal peptide" evidence="5">
    <location>
        <begin position="1"/>
        <end position="22"/>
    </location>
</feature>
<dbReference type="PROSITE" id="PS01039">
    <property type="entry name" value="SBP_BACTERIAL_3"/>
    <property type="match status" value="1"/>
</dbReference>
<dbReference type="EMBL" id="LELK01000001">
    <property type="protein sequence ID" value="KMM37898.1"/>
    <property type="molecule type" value="Genomic_DNA"/>
</dbReference>
<dbReference type="PANTHER" id="PTHR35936:SF17">
    <property type="entry name" value="ARGININE-BINDING EXTRACELLULAR PROTEIN ARTP"/>
    <property type="match status" value="1"/>
</dbReference>
<dbReference type="RefSeq" id="WP_048308982.1">
    <property type="nucleotide sequence ID" value="NZ_CP119526.1"/>
</dbReference>
<evidence type="ECO:0000313" key="8">
    <source>
        <dbReference type="EMBL" id="KMM37898.1"/>
    </source>
</evidence>
<name>A0A0J6CXR9_9BACL</name>
<comment type="similarity">
    <text evidence="2 4">Belongs to the bacterial solute-binding protein 3 family.</text>
</comment>
<dbReference type="Proteomes" id="UP000035996">
    <property type="component" value="Unassembled WGS sequence"/>
</dbReference>
<accession>A0A0J6CXR9</accession>
<dbReference type="SUPFAM" id="SSF53850">
    <property type="entry name" value="Periplasmic binding protein-like II"/>
    <property type="match status" value="1"/>
</dbReference>
<dbReference type="InterPro" id="IPR001638">
    <property type="entry name" value="Solute-binding_3/MltF_N"/>
</dbReference>
<feature type="chain" id="PRO_5005269476" evidence="5">
    <location>
        <begin position="23"/>
        <end position="266"/>
    </location>
</feature>
<dbReference type="STRING" id="157733.AB986_00755"/>
<evidence type="ECO:0000313" key="9">
    <source>
        <dbReference type="Proteomes" id="UP000035996"/>
    </source>
</evidence>
<dbReference type="PANTHER" id="PTHR35936">
    <property type="entry name" value="MEMBRANE-BOUND LYTIC MUREIN TRANSGLYCOSYLASE F"/>
    <property type="match status" value="1"/>
</dbReference>
<evidence type="ECO:0000256" key="4">
    <source>
        <dbReference type="RuleBase" id="RU003744"/>
    </source>
</evidence>
<evidence type="ECO:0000259" key="6">
    <source>
        <dbReference type="SMART" id="SM00062"/>
    </source>
</evidence>
<dbReference type="SMART" id="SM00079">
    <property type="entry name" value="PBPe"/>
    <property type="match status" value="1"/>
</dbReference>
<dbReference type="GO" id="GO:0015276">
    <property type="term" value="F:ligand-gated monoatomic ion channel activity"/>
    <property type="evidence" value="ECO:0007669"/>
    <property type="project" value="InterPro"/>
</dbReference>
<dbReference type="InterPro" id="IPR001320">
    <property type="entry name" value="Iontro_rcpt_C"/>
</dbReference>
<dbReference type="OrthoDB" id="9811552at2"/>
<protein>
    <submittedName>
        <fullName evidence="8">ABC transporter substrate-binding protein</fullName>
    </submittedName>
</protein>
<keyword evidence="9" id="KW-1185">Reference proteome</keyword>
<keyword evidence="3 5" id="KW-0732">Signal</keyword>
<proteinExistence type="inferred from homology"/>
<dbReference type="PROSITE" id="PS51257">
    <property type="entry name" value="PROKAR_LIPOPROTEIN"/>
    <property type="match status" value="1"/>
</dbReference>
<gene>
    <name evidence="8" type="ORF">AB986_00755</name>
</gene>
<evidence type="ECO:0000256" key="3">
    <source>
        <dbReference type="ARBA" id="ARBA00022729"/>
    </source>
</evidence>
<organism evidence="8 9">
    <name type="scientific">Guptibacillus hwajinpoensis</name>
    <dbReference type="NCBI Taxonomy" id="208199"/>
    <lineage>
        <taxon>Bacteria</taxon>
        <taxon>Bacillati</taxon>
        <taxon>Bacillota</taxon>
        <taxon>Bacilli</taxon>
        <taxon>Bacillales</taxon>
        <taxon>Guptibacillaceae</taxon>
        <taxon>Guptibacillus</taxon>
    </lineage>
</organism>
<evidence type="ECO:0000256" key="1">
    <source>
        <dbReference type="ARBA" id="ARBA00004196"/>
    </source>
</evidence>
<comment type="caution">
    <text evidence="8">The sequence shown here is derived from an EMBL/GenBank/DDBJ whole genome shotgun (WGS) entry which is preliminary data.</text>
</comment>
<dbReference type="SMART" id="SM00062">
    <property type="entry name" value="PBPb"/>
    <property type="match status" value="1"/>
</dbReference>
<dbReference type="AlphaFoldDB" id="A0A0J6CXR9"/>
<dbReference type="GO" id="GO:0016020">
    <property type="term" value="C:membrane"/>
    <property type="evidence" value="ECO:0007669"/>
    <property type="project" value="InterPro"/>
</dbReference>
<dbReference type="Gene3D" id="3.40.190.10">
    <property type="entry name" value="Periplasmic binding protein-like II"/>
    <property type="match status" value="2"/>
</dbReference>
<comment type="subcellular location">
    <subcellularLocation>
        <location evidence="1">Cell envelope</location>
    </subcellularLocation>
</comment>
<dbReference type="GO" id="GO:0030313">
    <property type="term" value="C:cell envelope"/>
    <property type="evidence" value="ECO:0007669"/>
    <property type="project" value="UniProtKB-SubCell"/>
</dbReference>
<evidence type="ECO:0000256" key="5">
    <source>
        <dbReference type="SAM" id="SignalP"/>
    </source>
</evidence>
<dbReference type="InterPro" id="IPR018313">
    <property type="entry name" value="SBP_3_CS"/>
</dbReference>
<dbReference type="PATRIC" id="fig|157733.3.peg.2351"/>
<evidence type="ECO:0000259" key="7">
    <source>
        <dbReference type="SMART" id="SM00079"/>
    </source>
</evidence>
<feature type="domain" description="Solute-binding protein family 3/N-terminal" evidence="6">
    <location>
        <begin position="40"/>
        <end position="263"/>
    </location>
</feature>
<reference evidence="8" key="1">
    <citation type="submission" date="2015-06" db="EMBL/GenBank/DDBJ databases">
        <authorList>
            <person name="Liu B."/>
            <person name="Wang J."/>
            <person name="Zhu Y."/>
            <person name="Liu G."/>
            <person name="Chen Q."/>
            <person name="Zheng C."/>
            <person name="Che J."/>
            <person name="Ge C."/>
            <person name="Shi H."/>
            <person name="Pan Z."/>
            <person name="Liu X."/>
        </authorList>
    </citation>
    <scope>NUCLEOTIDE SEQUENCE [LARGE SCALE GENOMIC DNA]</scope>
    <source>
        <strain evidence="8">DSM 16346</strain>
    </source>
</reference>